<dbReference type="Proteomes" id="UP001054252">
    <property type="component" value="Unassembled WGS sequence"/>
</dbReference>
<comment type="caution">
    <text evidence="1">The sequence shown here is derived from an EMBL/GenBank/DDBJ whole genome shotgun (WGS) entry which is preliminary data.</text>
</comment>
<gene>
    <name evidence="1" type="ORF">SLEP1_g17849</name>
</gene>
<accession>A0AAV5J154</accession>
<name>A0AAV5J154_9ROSI</name>
<proteinExistence type="predicted"/>
<evidence type="ECO:0000313" key="2">
    <source>
        <dbReference type="Proteomes" id="UP001054252"/>
    </source>
</evidence>
<dbReference type="EMBL" id="BPVZ01000024">
    <property type="protein sequence ID" value="GKV05899.1"/>
    <property type="molecule type" value="Genomic_DNA"/>
</dbReference>
<evidence type="ECO:0000313" key="1">
    <source>
        <dbReference type="EMBL" id="GKV05899.1"/>
    </source>
</evidence>
<protein>
    <submittedName>
        <fullName evidence="1">Uncharacterized protein</fullName>
    </submittedName>
</protein>
<dbReference type="AlphaFoldDB" id="A0AAV5J154"/>
<keyword evidence="2" id="KW-1185">Reference proteome</keyword>
<reference evidence="1 2" key="1">
    <citation type="journal article" date="2021" name="Commun. Biol.">
        <title>The genome of Shorea leprosula (Dipterocarpaceae) highlights the ecological relevance of drought in aseasonal tropical rainforests.</title>
        <authorList>
            <person name="Ng K.K.S."/>
            <person name="Kobayashi M.J."/>
            <person name="Fawcett J.A."/>
            <person name="Hatakeyama M."/>
            <person name="Paape T."/>
            <person name="Ng C.H."/>
            <person name="Ang C.C."/>
            <person name="Tnah L.H."/>
            <person name="Lee C.T."/>
            <person name="Nishiyama T."/>
            <person name="Sese J."/>
            <person name="O'Brien M.J."/>
            <person name="Copetti D."/>
            <person name="Mohd Noor M.I."/>
            <person name="Ong R.C."/>
            <person name="Putra M."/>
            <person name="Sireger I.Z."/>
            <person name="Indrioko S."/>
            <person name="Kosugi Y."/>
            <person name="Izuno A."/>
            <person name="Isagi Y."/>
            <person name="Lee S.L."/>
            <person name="Shimizu K.K."/>
        </authorList>
    </citation>
    <scope>NUCLEOTIDE SEQUENCE [LARGE SCALE GENOMIC DNA]</scope>
    <source>
        <strain evidence="1">214</strain>
    </source>
</reference>
<sequence>MVHRSSLPRSSVDHLFCRASADPLLRRCTSSLSPIIFISLVCSAQNDLYRFRVKP</sequence>
<organism evidence="1 2">
    <name type="scientific">Rubroshorea leprosula</name>
    <dbReference type="NCBI Taxonomy" id="152421"/>
    <lineage>
        <taxon>Eukaryota</taxon>
        <taxon>Viridiplantae</taxon>
        <taxon>Streptophyta</taxon>
        <taxon>Embryophyta</taxon>
        <taxon>Tracheophyta</taxon>
        <taxon>Spermatophyta</taxon>
        <taxon>Magnoliopsida</taxon>
        <taxon>eudicotyledons</taxon>
        <taxon>Gunneridae</taxon>
        <taxon>Pentapetalae</taxon>
        <taxon>rosids</taxon>
        <taxon>malvids</taxon>
        <taxon>Malvales</taxon>
        <taxon>Dipterocarpaceae</taxon>
        <taxon>Rubroshorea</taxon>
    </lineage>
</organism>